<reference evidence="2 3" key="2">
    <citation type="submission" date="2020-03" db="EMBL/GenBank/DDBJ databases">
        <authorList>
            <person name="Ichikawa N."/>
            <person name="Kimura A."/>
            <person name="Kitahashi Y."/>
            <person name="Uohara A."/>
        </authorList>
    </citation>
    <scope>NUCLEOTIDE SEQUENCE [LARGE SCALE GENOMIC DNA]</scope>
    <source>
        <strain evidence="2 3">NBRC 107702</strain>
    </source>
</reference>
<evidence type="ECO:0000256" key="1">
    <source>
        <dbReference type="SAM" id="MobiDB-lite"/>
    </source>
</evidence>
<evidence type="ECO:0000313" key="2">
    <source>
        <dbReference type="EMBL" id="BCB81390.1"/>
    </source>
</evidence>
<dbReference type="Proteomes" id="UP000502508">
    <property type="component" value="Chromosome"/>
</dbReference>
<gene>
    <name evidence="2" type="ORF">Pflav_078000</name>
</gene>
<accession>A0A6F8Y5Q4</accession>
<keyword evidence="3" id="KW-1185">Reference proteome</keyword>
<feature type="region of interest" description="Disordered" evidence="1">
    <location>
        <begin position="1"/>
        <end position="66"/>
    </location>
</feature>
<dbReference type="EMBL" id="AP022870">
    <property type="protein sequence ID" value="BCB81390.1"/>
    <property type="molecule type" value="Genomic_DNA"/>
</dbReference>
<evidence type="ECO:0000313" key="3">
    <source>
        <dbReference type="Proteomes" id="UP000502508"/>
    </source>
</evidence>
<name>A0A6F8Y5Q4_9ACTN</name>
<protein>
    <submittedName>
        <fullName evidence="2">Uncharacterized protein</fullName>
    </submittedName>
</protein>
<dbReference type="KEGG" id="pfla:Pflav_078000"/>
<proteinExistence type="predicted"/>
<feature type="compositionally biased region" description="Basic and acidic residues" evidence="1">
    <location>
        <begin position="52"/>
        <end position="66"/>
    </location>
</feature>
<sequence length="66" mass="7172">MTRATSSAKADAPKQKKLVPAAEVRRSSARLAADPRSEAGARPGRRGGTGTDLRETHEEYARTWHV</sequence>
<reference evidence="2 3" key="1">
    <citation type="submission" date="2020-03" db="EMBL/GenBank/DDBJ databases">
        <title>Whole genome shotgun sequence of Phytohabitans flavus NBRC 107702.</title>
        <authorList>
            <person name="Komaki H."/>
            <person name="Tamura T."/>
        </authorList>
    </citation>
    <scope>NUCLEOTIDE SEQUENCE [LARGE SCALE GENOMIC DNA]</scope>
    <source>
        <strain evidence="2 3">NBRC 107702</strain>
    </source>
</reference>
<dbReference type="AlphaFoldDB" id="A0A6F8Y5Q4"/>
<organism evidence="2 3">
    <name type="scientific">Phytohabitans flavus</name>
    <dbReference type="NCBI Taxonomy" id="1076124"/>
    <lineage>
        <taxon>Bacteria</taxon>
        <taxon>Bacillati</taxon>
        <taxon>Actinomycetota</taxon>
        <taxon>Actinomycetes</taxon>
        <taxon>Micromonosporales</taxon>
        <taxon>Micromonosporaceae</taxon>
    </lineage>
</organism>